<dbReference type="InterPro" id="IPR007860">
    <property type="entry name" value="DNA_mmatch_repair_MutS_con_dom"/>
</dbReference>
<protein>
    <recommendedName>
        <fullName evidence="7">DNA mismatch repair proteins mutS family domain-containing protein</fullName>
    </recommendedName>
</protein>
<dbReference type="PROSITE" id="PS00486">
    <property type="entry name" value="DNA_MISMATCH_REPAIR_2"/>
    <property type="match status" value="1"/>
</dbReference>
<dbReference type="InterPro" id="IPR000432">
    <property type="entry name" value="DNA_mismatch_repair_MutS_C"/>
</dbReference>
<evidence type="ECO:0000256" key="4">
    <source>
        <dbReference type="ARBA" id="ARBA00022840"/>
    </source>
</evidence>
<evidence type="ECO:0000256" key="5">
    <source>
        <dbReference type="ARBA" id="ARBA00023125"/>
    </source>
</evidence>
<dbReference type="Pfam" id="PF05192">
    <property type="entry name" value="MutS_III"/>
    <property type="match status" value="1"/>
</dbReference>
<dbReference type="PANTHER" id="PTHR11361">
    <property type="entry name" value="DNA MISMATCH REPAIR PROTEIN MUTS FAMILY MEMBER"/>
    <property type="match status" value="1"/>
</dbReference>
<dbReference type="InterPro" id="IPR036678">
    <property type="entry name" value="MutS_con_dom_sf"/>
</dbReference>
<reference evidence="9" key="1">
    <citation type="journal article" date="2013" name="Nat. Genet.">
        <title>The Capsella rubella genome and the genomic consequences of rapid mating system evolution.</title>
        <authorList>
            <person name="Slotte T."/>
            <person name="Hazzouri K.M."/>
            <person name="Agren J.A."/>
            <person name="Koenig D."/>
            <person name="Maumus F."/>
            <person name="Guo Y.L."/>
            <person name="Steige K."/>
            <person name="Platts A.E."/>
            <person name="Escobar J.S."/>
            <person name="Newman L.K."/>
            <person name="Wang W."/>
            <person name="Mandakova T."/>
            <person name="Vello E."/>
            <person name="Smith L.M."/>
            <person name="Henz S.R."/>
            <person name="Steffen J."/>
            <person name="Takuno S."/>
            <person name="Brandvain Y."/>
            <person name="Coop G."/>
            <person name="Andolfatto P."/>
            <person name="Hu T.T."/>
            <person name="Blanchette M."/>
            <person name="Clark R.M."/>
            <person name="Quesneville H."/>
            <person name="Nordborg M."/>
            <person name="Gaut B.S."/>
            <person name="Lysak M.A."/>
            <person name="Jenkins J."/>
            <person name="Grimwood J."/>
            <person name="Chapman J."/>
            <person name="Prochnik S."/>
            <person name="Shu S."/>
            <person name="Rokhsar D."/>
            <person name="Schmutz J."/>
            <person name="Weigel D."/>
            <person name="Wright S.I."/>
        </authorList>
    </citation>
    <scope>NUCLEOTIDE SEQUENCE [LARGE SCALE GENOMIC DNA]</scope>
    <source>
        <strain evidence="9">cv. Monte Gargano</strain>
    </source>
</reference>
<dbReference type="InterPro" id="IPR007696">
    <property type="entry name" value="DNA_mismatch_repair_MutS_core"/>
</dbReference>
<keyword evidence="9" id="KW-1185">Reference proteome</keyword>
<dbReference type="FunFam" id="3.30.420.110:FF:000011">
    <property type="entry name" value="DNA mismatch repair protein"/>
    <property type="match status" value="1"/>
</dbReference>
<dbReference type="Gene3D" id="3.30.420.110">
    <property type="entry name" value="MutS, connector domain"/>
    <property type="match status" value="1"/>
</dbReference>
<dbReference type="KEGG" id="crb:17893384"/>
<dbReference type="InterPro" id="IPR007695">
    <property type="entry name" value="DNA_mismatch_repair_MutS-lik_N"/>
</dbReference>
<dbReference type="OrthoDB" id="10252754at2759"/>
<dbReference type="SUPFAM" id="SSF52540">
    <property type="entry name" value="P-loop containing nucleoside triphosphate hydrolases"/>
    <property type="match status" value="1"/>
</dbReference>
<dbReference type="Pfam" id="PF05188">
    <property type="entry name" value="MutS_II"/>
    <property type="match status" value="1"/>
</dbReference>
<keyword evidence="2" id="KW-0547">Nucleotide-binding</keyword>
<dbReference type="SUPFAM" id="SSF48334">
    <property type="entry name" value="DNA repair protein MutS, domain III"/>
    <property type="match status" value="1"/>
</dbReference>
<feature type="compositionally biased region" description="Gly residues" evidence="6">
    <location>
        <begin position="30"/>
        <end position="52"/>
    </location>
</feature>
<dbReference type="GO" id="GO:0006298">
    <property type="term" value="P:mismatch repair"/>
    <property type="evidence" value="ECO:0007669"/>
    <property type="project" value="InterPro"/>
</dbReference>
<dbReference type="Gene3D" id="3.40.1170.10">
    <property type="entry name" value="DNA repair protein MutS, domain I"/>
    <property type="match status" value="1"/>
</dbReference>
<dbReference type="GO" id="GO:0140664">
    <property type="term" value="F:ATP-dependent DNA damage sensor activity"/>
    <property type="evidence" value="ECO:0007669"/>
    <property type="project" value="InterPro"/>
</dbReference>
<evidence type="ECO:0000313" key="9">
    <source>
        <dbReference type="Proteomes" id="UP000029121"/>
    </source>
</evidence>
<dbReference type="GO" id="GO:0030983">
    <property type="term" value="F:mismatched DNA binding"/>
    <property type="evidence" value="ECO:0007669"/>
    <property type="project" value="InterPro"/>
</dbReference>
<keyword evidence="4" id="KW-0067">ATP-binding</keyword>
<dbReference type="SMART" id="SM00534">
    <property type="entry name" value="MUTSac"/>
    <property type="match status" value="1"/>
</dbReference>
<dbReference type="InterPro" id="IPR045076">
    <property type="entry name" value="MutS"/>
</dbReference>
<comment type="similarity">
    <text evidence="1">Belongs to the DNA mismatch repair MutS family.</text>
</comment>
<dbReference type="AlphaFoldDB" id="R0G354"/>
<keyword evidence="3" id="KW-0227">DNA damage</keyword>
<dbReference type="SUPFAM" id="SSF53150">
    <property type="entry name" value="DNA repair protein MutS, domain II"/>
    <property type="match status" value="1"/>
</dbReference>
<dbReference type="CDD" id="cd03286">
    <property type="entry name" value="ABC_MSH6_euk"/>
    <property type="match status" value="1"/>
</dbReference>
<dbReference type="Gene3D" id="1.10.1420.10">
    <property type="match status" value="1"/>
</dbReference>
<dbReference type="InterPro" id="IPR027417">
    <property type="entry name" value="P-loop_NTPase"/>
</dbReference>
<feature type="domain" description="DNA mismatch repair proteins mutS family" evidence="7">
    <location>
        <begin position="935"/>
        <end position="951"/>
    </location>
</feature>
<sequence length="1125" mass="123813">MQRQRSILSFFQKPSPATASTQGLVSGDATSGGGGGGGGGGLRSTVKGGDGNGDASVRPAVSKSVDEVRGTDTPPEKVPRRVLPSGFKTTAESAGGGASSSLFSNIMHKFVKVDDRDCPGQRSREHVVPLDDSSVCVKDDNVFPEFRSNKCQSQERGHAFSFSGRANIRLVEDIEVDDDVPGPDTPGMRPSVPRFKRVLEDGMNSKENKVPVLDSNKRLKMLQDPVCGEKKEVNEGTKFEWLDPSRIRDANRRRPDDPLYDRKTLYIPPDVFKKMSASQKQYWSVKSQYMDIVLFFKVGKFYELYELDAELGHKELDWKMTMSGVGKCRQVGISESGIDEAVQKLLARGYKVGRIEQLETSDQAKARGANSIIPRKLVQVLTPSTASEGNIGPDAVHLLAIKEIKMELEKCSTVYGFAFVDCAALRFWVGSISDDASCAALGALLMQVSPKEVLYDSKGLSREAQKALRKFTLTGSTAVQLAPVPQVMGDTDAAGVRNIIESNGYFKASSQSWNCAVDGLNECDVALSALGELINHLSRLKLEDVLKHGDIFPYQVYRGCLRIDGQTMVNLEIFNNTCDGGPSGTLYKYLDNCISPTGKRLLRNWICHPLKDVVTINKRLDIVEEFKANSEIMQITGQYLHKLPDLERLLGRIKSSVQSSASVLPALLGKKVLKQRVKAFGQIVKGFRSGIDLLLALQKESNMMSLLCKLCKLPILVGKSGLELFLSQFEAAIDSDFPNYQNQDMTEENAETLTILIELFIERSTHWSEVIHTISCLDVLRSFANVASLSAGSMARPVIIPESNSSNQNQEIKGPILKIQGLWHPFAVAADGQLPVPNDILLGEASSSSNSIHPRSLLLTGPNMGGKSTLLRATCLAVIFAQLGCYVPCETCELSLVDTIFTRLGASDRIMTGESTFLVECTETASVLQNATQDSLVILDELGRGTSTFDGYAIAYSVFRHLVEKVQCRMLFATHYHPLTKEFSSHPRVISKHMACAFKSRTDQEPRGCDKDLVFLYRLTEGACPESYGLQVALMAGIPNQVVETATDAAQAMKRSIGESFKSSELRSEFSSLHEEWLKSLVCISRTTNTIVEDEEDEEDDYDTLFCLWHELKSSYSVPQLKSMT</sequence>
<dbReference type="STRING" id="81985.R0G354"/>
<dbReference type="GO" id="GO:0032301">
    <property type="term" value="C:MutSalpha complex"/>
    <property type="evidence" value="ECO:0007669"/>
    <property type="project" value="TreeGrafter"/>
</dbReference>
<feature type="compositionally biased region" description="Basic and acidic residues" evidence="6">
    <location>
        <begin position="64"/>
        <end position="79"/>
    </location>
</feature>
<dbReference type="FunFam" id="3.40.50.300:FF:001335">
    <property type="entry name" value="DNA mismatch repair protein"/>
    <property type="match status" value="1"/>
</dbReference>
<feature type="region of interest" description="Disordered" evidence="6">
    <location>
        <begin position="1"/>
        <end position="99"/>
    </location>
</feature>
<dbReference type="FunFam" id="1.10.1420.10:FF:000023">
    <property type="entry name" value="DNA mismatch repair protein"/>
    <property type="match status" value="1"/>
</dbReference>
<dbReference type="Proteomes" id="UP000029121">
    <property type="component" value="Unassembled WGS sequence"/>
</dbReference>
<dbReference type="Pfam" id="PF00488">
    <property type="entry name" value="MutS_V"/>
    <property type="match status" value="1"/>
</dbReference>
<dbReference type="Gene3D" id="3.40.50.300">
    <property type="entry name" value="P-loop containing nucleotide triphosphate hydrolases"/>
    <property type="match status" value="1"/>
</dbReference>
<evidence type="ECO:0000256" key="2">
    <source>
        <dbReference type="ARBA" id="ARBA00022741"/>
    </source>
</evidence>
<dbReference type="Pfam" id="PF01624">
    <property type="entry name" value="MutS_I"/>
    <property type="match status" value="1"/>
</dbReference>
<proteinExistence type="inferred from homology"/>
<dbReference type="eggNOG" id="KOG0217">
    <property type="taxonomic scope" value="Eukaryota"/>
</dbReference>
<accession>R0G354</accession>
<evidence type="ECO:0000256" key="1">
    <source>
        <dbReference type="ARBA" id="ARBA00006271"/>
    </source>
</evidence>
<dbReference type="SMART" id="SM00533">
    <property type="entry name" value="MUTSd"/>
    <property type="match status" value="1"/>
</dbReference>
<evidence type="ECO:0000256" key="3">
    <source>
        <dbReference type="ARBA" id="ARBA00022763"/>
    </source>
</evidence>
<keyword evidence="5" id="KW-0238">DNA-binding</keyword>
<feature type="compositionally biased region" description="Polar residues" evidence="6">
    <location>
        <begin position="15"/>
        <end position="24"/>
    </location>
</feature>
<gene>
    <name evidence="8" type="ORF">CARUB_v10012856mg</name>
</gene>
<dbReference type="FunFam" id="3.40.1170.10:FF:000002">
    <property type="entry name" value="DNA mismatch repair protein"/>
    <property type="match status" value="1"/>
</dbReference>
<dbReference type="PANTHER" id="PTHR11361:SF148">
    <property type="entry name" value="DNA MISMATCH REPAIR PROTEIN MSH6"/>
    <property type="match status" value="1"/>
</dbReference>
<evidence type="ECO:0000259" key="7">
    <source>
        <dbReference type="PROSITE" id="PS00486"/>
    </source>
</evidence>
<dbReference type="InterPro" id="IPR036187">
    <property type="entry name" value="DNA_mismatch_repair_MutS_sf"/>
</dbReference>
<dbReference type="InterPro" id="IPR016151">
    <property type="entry name" value="DNA_mismatch_repair_MutS_N"/>
</dbReference>
<dbReference type="EMBL" id="KB870807">
    <property type="protein sequence ID" value="EOA29766.1"/>
    <property type="molecule type" value="Genomic_DNA"/>
</dbReference>
<dbReference type="GO" id="GO:0005524">
    <property type="term" value="F:ATP binding"/>
    <property type="evidence" value="ECO:0007669"/>
    <property type="project" value="UniProtKB-KW"/>
</dbReference>
<name>R0G354_9BRAS</name>
<dbReference type="SUPFAM" id="SSF55271">
    <property type="entry name" value="DNA repair protein MutS, domain I"/>
    <property type="match status" value="1"/>
</dbReference>
<organism evidence="8 9">
    <name type="scientific">Capsella rubella</name>
    <dbReference type="NCBI Taxonomy" id="81985"/>
    <lineage>
        <taxon>Eukaryota</taxon>
        <taxon>Viridiplantae</taxon>
        <taxon>Streptophyta</taxon>
        <taxon>Embryophyta</taxon>
        <taxon>Tracheophyta</taxon>
        <taxon>Spermatophyta</taxon>
        <taxon>Magnoliopsida</taxon>
        <taxon>eudicotyledons</taxon>
        <taxon>Gunneridae</taxon>
        <taxon>Pentapetalae</taxon>
        <taxon>rosids</taxon>
        <taxon>malvids</taxon>
        <taxon>Brassicales</taxon>
        <taxon>Brassicaceae</taxon>
        <taxon>Camelineae</taxon>
        <taxon>Capsella</taxon>
    </lineage>
</organism>
<evidence type="ECO:0000256" key="6">
    <source>
        <dbReference type="SAM" id="MobiDB-lite"/>
    </source>
</evidence>
<evidence type="ECO:0000313" key="8">
    <source>
        <dbReference type="EMBL" id="EOA29766.1"/>
    </source>
</evidence>